<name>A0A645FJD4_9ZZZZ</name>
<dbReference type="EMBL" id="VSSQ01060159">
    <property type="protein sequence ID" value="MPN13642.1"/>
    <property type="molecule type" value="Genomic_DNA"/>
</dbReference>
<organism evidence="1">
    <name type="scientific">bioreactor metagenome</name>
    <dbReference type="NCBI Taxonomy" id="1076179"/>
    <lineage>
        <taxon>unclassified sequences</taxon>
        <taxon>metagenomes</taxon>
        <taxon>ecological metagenomes</taxon>
    </lineage>
</organism>
<dbReference type="AlphaFoldDB" id="A0A645FJD4"/>
<evidence type="ECO:0000313" key="1">
    <source>
        <dbReference type="EMBL" id="MPN13642.1"/>
    </source>
</evidence>
<gene>
    <name evidence="1" type="ORF">SDC9_160965</name>
</gene>
<reference evidence="1" key="1">
    <citation type="submission" date="2019-08" db="EMBL/GenBank/DDBJ databases">
        <authorList>
            <person name="Kucharzyk K."/>
            <person name="Murdoch R.W."/>
            <person name="Higgins S."/>
            <person name="Loffler F."/>
        </authorList>
    </citation>
    <scope>NUCLEOTIDE SEQUENCE</scope>
</reference>
<protein>
    <submittedName>
        <fullName evidence="1">Uncharacterized protein</fullName>
    </submittedName>
</protein>
<sequence>MHAVRQFRHRRLLLVEQHDERHAGGVTAGTERFDRRHVGDHDGTLRRLAGIAARQHAYLVFPASREFGTVLQFR</sequence>
<accession>A0A645FJD4</accession>
<proteinExistence type="predicted"/>
<comment type="caution">
    <text evidence="1">The sequence shown here is derived from an EMBL/GenBank/DDBJ whole genome shotgun (WGS) entry which is preliminary data.</text>
</comment>